<evidence type="ECO:0000313" key="5">
    <source>
        <dbReference type="Proteomes" id="UP001497623"/>
    </source>
</evidence>
<dbReference type="InterPro" id="IPR000719">
    <property type="entry name" value="Prot_kinase_dom"/>
</dbReference>
<dbReference type="EMBL" id="CAXKWB010002792">
    <property type="protein sequence ID" value="CAL4067733.1"/>
    <property type="molecule type" value="Genomic_DNA"/>
</dbReference>
<feature type="non-terminal residue" evidence="4">
    <location>
        <position position="102"/>
    </location>
</feature>
<feature type="non-terminal residue" evidence="4">
    <location>
        <position position="1"/>
    </location>
</feature>
<dbReference type="GO" id="GO:0004672">
    <property type="term" value="F:protein kinase activity"/>
    <property type="evidence" value="ECO:0007669"/>
    <property type="project" value="InterPro"/>
</dbReference>
<evidence type="ECO:0000259" key="3">
    <source>
        <dbReference type="PROSITE" id="PS50011"/>
    </source>
</evidence>
<proteinExistence type="predicted"/>
<sequence>AKWTSGDREEPVIVAVKIFKEDIECMHDEFIKETNSMKKLRHPNLVHMFGICPKGQVMIVMELVTHGDLKKFLGSGPGRDFQEPELIEICRQVSNGMIYLES</sequence>
<dbReference type="InterPro" id="IPR050198">
    <property type="entry name" value="Non-receptor_tyrosine_kinases"/>
</dbReference>
<dbReference type="PROSITE" id="PS50011">
    <property type="entry name" value="PROTEIN_KINASE_DOM"/>
    <property type="match status" value="1"/>
</dbReference>
<dbReference type="Proteomes" id="UP001497623">
    <property type="component" value="Unassembled WGS sequence"/>
</dbReference>
<comment type="caution">
    <text evidence="4">The sequence shown here is derived from an EMBL/GenBank/DDBJ whole genome shotgun (WGS) entry which is preliminary data.</text>
</comment>
<dbReference type="GO" id="GO:0002009">
    <property type="term" value="P:morphogenesis of an epithelium"/>
    <property type="evidence" value="ECO:0007669"/>
    <property type="project" value="UniProtKB-ARBA"/>
</dbReference>
<dbReference type="InterPro" id="IPR011009">
    <property type="entry name" value="Kinase-like_dom_sf"/>
</dbReference>
<dbReference type="InterPro" id="IPR001245">
    <property type="entry name" value="Ser-Thr/Tyr_kinase_cat_dom"/>
</dbReference>
<evidence type="ECO:0000313" key="4">
    <source>
        <dbReference type="EMBL" id="CAL4067733.1"/>
    </source>
</evidence>
<protein>
    <recommendedName>
        <fullName evidence="3">Protein kinase domain-containing protein</fullName>
    </recommendedName>
</protein>
<dbReference type="Gene3D" id="1.10.510.10">
    <property type="entry name" value="Transferase(Phosphotransferase) domain 1"/>
    <property type="match status" value="1"/>
</dbReference>
<reference evidence="4 5" key="1">
    <citation type="submission" date="2024-05" db="EMBL/GenBank/DDBJ databases">
        <authorList>
            <person name="Wallberg A."/>
        </authorList>
    </citation>
    <scope>NUCLEOTIDE SEQUENCE [LARGE SCALE GENOMIC DNA]</scope>
</reference>
<accession>A0AAV2PZK3</accession>
<evidence type="ECO:0000256" key="2">
    <source>
        <dbReference type="ARBA" id="ARBA00022840"/>
    </source>
</evidence>
<dbReference type="PANTHER" id="PTHR24418">
    <property type="entry name" value="TYROSINE-PROTEIN KINASE"/>
    <property type="match status" value="1"/>
</dbReference>
<dbReference type="Pfam" id="PF07714">
    <property type="entry name" value="PK_Tyr_Ser-Thr"/>
    <property type="match status" value="1"/>
</dbReference>
<dbReference type="SUPFAM" id="SSF56112">
    <property type="entry name" value="Protein kinase-like (PK-like)"/>
    <property type="match status" value="1"/>
</dbReference>
<gene>
    <name evidence="4" type="ORF">MNOR_LOCUS6681</name>
</gene>
<evidence type="ECO:0000256" key="1">
    <source>
        <dbReference type="ARBA" id="ARBA00022741"/>
    </source>
</evidence>
<dbReference type="AlphaFoldDB" id="A0AAV2PZK3"/>
<keyword evidence="2" id="KW-0067">ATP-binding</keyword>
<keyword evidence="5" id="KW-1185">Reference proteome</keyword>
<name>A0AAV2PZK3_MEGNR</name>
<organism evidence="4 5">
    <name type="scientific">Meganyctiphanes norvegica</name>
    <name type="common">Northern krill</name>
    <name type="synonym">Thysanopoda norvegica</name>
    <dbReference type="NCBI Taxonomy" id="48144"/>
    <lineage>
        <taxon>Eukaryota</taxon>
        <taxon>Metazoa</taxon>
        <taxon>Ecdysozoa</taxon>
        <taxon>Arthropoda</taxon>
        <taxon>Crustacea</taxon>
        <taxon>Multicrustacea</taxon>
        <taxon>Malacostraca</taxon>
        <taxon>Eumalacostraca</taxon>
        <taxon>Eucarida</taxon>
        <taxon>Euphausiacea</taxon>
        <taxon>Euphausiidae</taxon>
        <taxon>Meganyctiphanes</taxon>
    </lineage>
</organism>
<keyword evidence="1" id="KW-0547">Nucleotide-binding</keyword>
<dbReference type="GO" id="GO:0005524">
    <property type="term" value="F:ATP binding"/>
    <property type="evidence" value="ECO:0007669"/>
    <property type="project" value="UniProtKB-KW"/>
</dbReference>
<feature type="domain" description="Protein kinase" evidence="3">
    <location>
        <begin position="1"/>
        <end position="102"/>
    </location>
</feature>